<dbReference type="InterPro" id="IPR004843">
    <property type="entry name" value="Calcineurin-like_PHP"/>
</dbReference>
<dbReference type="GO" id="GO:0016787">
    <property type="term" value="F:hydrolase activity"/>
    <property type="evidence" value="ECO:0007669"/>
    <property type="project" value="UniProtKB-KW"/>
</dbReference>
<evidence type="ECO:0000313" key="2">
    <source>
        <dbReference type="EMBL" id="MFC3101987.1"/>
    </source>
</evidence>
<dbReference type="Gene3D" id="3.60.21.10">
    <property type="match status" value="1"/>
</dbReference>
<protein>
    <submittedName>
        <fullName evidence="2">Ligase-associated DNA damage response endonuclease PdeM</fullName>
        <ecNumber evidence="2">3.1.-.-</ecNumber>
    </submittedName>
</protein>
<comment type="caution">
    <text evidence="2">The sequence shown here is derived from an EMBL/GenBank/DDBJ whole genome shotgun (WGS) entry which is preliminary data.</text>
</comment>
<keyword evidence="2" id="KW-0540">Nuclease</keyword>
<keyword evidence="2" id="KW-0255">Endonuclease</keyword>
<dbReference type="GO" id="GO:0004519">
    <property type="term" value="F:endonuclease activity"/>
    <property type="evidence" value="ECO:0007669"/>
    <property type="project" value="UniProtKB-KW"/>
</dbReference>
<dbReference type="EMBL" id="JBHRSU010000036">
    <property type="protein sequence ID" value="MFC3101987.1"/>
    <property type="molecule type" value="Genomic_DNA"/>
</dbReference>
<dbReference type="SUPFAM" id="SSF56300">
    <property type="entry name" value="Metallo-dependent phosphatases"/>
    <property type="match status" value="1"/>
</dbReference>
<feature type="domain" description="Calcineurin-like phosphoesterase" evidence="1">
    <location>
        <begin position="39"/>
        <end position="139"/>
    </location>
</feature>
<dbReference type="InterPro" id="IPR026336">
    <property type="entry name" value="PdeM-like"/>
</dbReference>
<dbReference type="PANTHER" id="PTHR39323:SF1">
    <property type="entry name" value="BLR1149 PROTEIN"/>
    <property type="match status" value="1"/>
</dbReference>
<evidence type="ECO:0000313" key="3">
    <source>
        <dbReference type="Proteomes" id="UP001595378"/>
    </source>
</evidence>
<dbReference type="NCBIfam" id="TIGR04123">
    <property type="entry name" value="P_estr_lig_assc"/>
    <property type="match status" value="1"/>
</dbReference>
<dbReference type="PIRSF" id="PIRSF000887">
    <property type="entry name" value="Pesterase_MJ0037"/>
    <property type="match status" value="1"/>
</dbReference>
<dbReference type="PANTHER" id="PTHR39323">
    <property type="entry name" value="BLR1149 PROTEIN"/>
    <property type="match status" value="1"/>
</dbReference>
<reference evidence="3" key="1">
    <citation type="journal article" date="2019" name="Int. J. Syst. Evol. Microbiol.">
        <title>The Global Catalogue of Microorganisms (GCM) 10K type strain sequencing project: providing services to taxonomists for standard genome sequencing and annotation.</title>
        <authorList>
            <consortium name="The Broad Institute Genomics Platform"/>
            <consortium name="The Broad Institute Genome Sequencing Center for Infectious Disease"/>
            <person name="Wu L."/>
            <person name="Ma J."/>
        </authorList>
    </citation>
    <scope>NUCLEOTIDE SEQUENCE [LARGE SCALE GENOMIC DNA]</scope>
    <source>
        <strain evidence="3">KCTC 52606</strain>
    </source>
</reference>
<dbReference type="InterPro" id="IPR024173">
    <property type="entry name" value="Pesterase_MJ0037-like"/>
</dbReference>
<name>A0ABV7EK12_9SPHN</name>
<keyword evidence="2" id="KW-0378">Hydrolase</keyword>
<dbReference type="RefSeq" id="WP_336920106.1">
    <property type="nucleotide sequence ID" value="NZ_JBANRN010000014.1"/>
</dbReference>
<keyword evidence="2" id="KW-0436">Ligase</keyword>
<dbReference type="Proteomes" id="UP001595378">
    <property type="component" value="Unassembled WGS sequence"/>
</dbReference>
<dbReference type="Pfam" id="PF00149">
    <property type="entry name" value="Metallophos"/>
    <property type="match status" value="1"/>
</dbReference>
<accession>A0ABV7EK12</accession>
<sequence length="245" mass="26315">MVPVSFTFGFCGEELALVPCPQSGAAGSRALFWPRENALLVADLHLEKASFFARTGQFLPPYDSRETLERLAAAIRATGARRVYTLGDNFHDAGGAARLERHAAGMLDALTRSLDFVWVTGNHDRGHGKSPSQGIGGTFVEELEIAGIILRHEALAGEVRPELSGHFHPRLQIKVSGRHIRRHCAVQSADGKGAGRLILPAFGTLTGGMDAADPAILAALQPARKIEALVPAGKKLARFTLWQAQ</sequence>
<proteinExistence type="predicted"/>
<dbReference type="EC" id="3.1.-.-" evidence="2"/>
<organism evidence="2 3">
    <name type="scientific">Alteraurantiacibacter lauratis</name>
    <dbReference type="NCBI Taxonomy" id="2054627"/>
    <lineage>
        <taxon>Bacteria</taxon>
        <taxon>Pseudomonadati</taxon>
        <taxon>Pseudomonadota</taxon>
        <taxon>Alphaproteobacteria</taxon>
        <taxon>Sphingomonadales</taxon>
        <taxon>Erythrobacteraceae</taxon>
        <taxon>Alteraurantiacibacter</taxon>
    </lineage>
</organism>
<evidence type="ECO:0000259" key="1">
    <source>
        <dbReference type="Pfam" id="PF00149"/>
    </source>
</evidence>
<gene>
    <name evidence="2" type="primary">pdeM</name>
    <name evidence="2" type="ORF">ACFODK_13940</name>
</gene>
<dbReference type="GO" id="GO:0016874">
    <property type="term" value="F:ligase activity"/>
    <property type="evidence" value="ECO:0007669"/>
    <property type="project" value="UniProtKB-KW"/>
</dbReference>
<keyword evidence="3" id="KW-1185">Reference proteome</keyword>
<dbReference type="InterPro" id="IPR029052">
    <property type="entry name" value="Metallo-depent_PP-like"/>
</dbReference>